<name>A0ABP4WYP8_9ACTN</name>
<organism evidence="2 3">
    <name type="scientific">Luedemannella helvata</name>
    <dbReference type="NCBI Taxonomy" id="349315"/>
    <lineage>
        <taxon>Bacteria</taxon>
        <taxon>Bacillati</taxon>
        <taxon>Actinomycetota</taxon>
        <taxon>Actinomycetes</taxon>
        <taxon>Micromonosporales</taxon>
        <taxon>Micromonosporaceae</taxon>
        <taxon>Luedemannella</taxon>
    </lineage>
</organism>
<evidence type="ECO:0000259" key="1">
    <source>
        <dbReference type="Pfam" id="PF01636"/>
    </source>
</evidence>
<reference evidence="3" key="1">
    <citation type="journal article" date="2019" name="Int. J. Syst. Evol. Microbiol.">
        <title>The Global Catalogue of Microorganisms (GCM) 10K type strain sequencing project: providing services to taxonomists for standard genome sequencing and annotation.</title>
        <authorList>
            <consortium name="The Broad Institute Genomics Platform"/>
            <consortium name="The Broad Institute Genome Sequencing Center for Infectious Disease"/>
            <person name="Wu L."/>
            <person name="Ma J."/>
        </authorList>
    </citation>
    <scope>NUCLEOTIDE SEQUENCE [LARGE SCALE GENOMIC DNA]</scope>
    <source>
        <strain evidence="3">JCM 13249</strain>
    </source>
</reference>
<dbReference type="Gene3D" id="3.90.1200.10">
    <property type="match status" value="1"/>
</dbReference>
<comment type="caution">
    <text evidence="2">The sequence shown here is derived from an EMBL/GenBank/DDBJ whole genome shotgun (WGS) entry which is preliminary data.</text>
</comment>
<feature type="domain" description="Aminoglycoside phosphotransferase" evidence="1">
    <location>
        <begin position="49"/>
        <end position="265"/>
    </location>
</feature>
<proteinExistence type="predicted"/>
<gene>
    <name evidence="2" type="ORF">GCM10009681_38120</name>
</gene>
<dbReference type="SUPFAM" id="SSF56112">
    <property type="entry name" value="Protein kinase-like (PK-like)"/>
    <property type="match status" value="1"/>
</dbReference>
<sequence>MVVASGVRIGWTDLPGHVRAAVEEIIGAPVVSAVSQPGGFSPGTADRVRAADGRRAFVKAVSPAQNERSPVMHRQEARVSAALPAAAPAPELLGCFDDGTWVALVLADVEGRHPATPWRADELDRVLAALAALADRCTPSPISDLRPAAEVLATDLAGWDRVAADPPADLDPWIAAHLGELRALAARGRASLAGDTLVHLDVRADNLLLSDDGRVILVDWPWACRGPAWLDTLLLLINVRLFGGHDTGARLREHARRTGADPADLRGVLAGLGGFFVDAARLPPAPGLPTLRAFQRAQGDAVVAWLRE</sequence>
<evidence type="ECO:0000313" key="2">
    <source>
        <dbReference type="EMBL" id="GAA1763452.1"/>
    </source>
</evidence>
<dbReference type="Pfam" id="PF01636">
    <property type="entry name" value="APH"/>
    <property type="match status" value="1"/>
</dbReference>
<dbReference type="InterPro" id="IPR011009">
    <property type="entry name" value="Kinase-like_dom_sf"/>
</dbReference>
<dbReference type="EMBL" id="BAAALS010000019">
    <property type="protein sequence ID" value="GAA1763452.1"/>
    <property type="molecule type" value="Genomic_DNA"/>
</dbReference>
<protein>
    <recommendedName>
        <fullName evidence="1">Aminoglycoside phosphotransferase domain-containing protein</fullName>
    </recommendedName>
</protein>
<dbReference type="Gene3D" id="3.30.200.20">
    <property type="entry name" value="Phosphorylase Kinase, domain 1"/>
    <property type="match status" value="1"/>
</dbReference>
<dbReference type="InterPro" id="IPR002575">
    <property type="entry name" value="Aminoglycoside_PTrfase"/>
</dbReference>
<evidence type="ECO:0000313" key="3">
    <source>
        <dbReference type="Proteomes" id="UP001500655"/>
    </source>
</evidence>
<accession>A0ABP4WYP8</accession>
<dbReference type="Proteomes" id="UP001500655">
    <property type="component" value="Unassembled WGS sequence"/>
</dbReference>
<dbReference type="RefSeq" id="WP_344083525.1">
    <property type="nucleotide sequence ID" value="NZ_BAAALS010000019.1"/>
</dbReference>
<keyword evidence="3" id="KW-1185">Reference proteome</keyword>